<dbReference type="RefSeq" id="WP_242870579.1">
    <property type="nucleotide sequence ID" value="NZ_FMXR01000018.1"/>
</dbReference>
<accession>A0A1G6CD02</accession>
<protein>
    <submittedName>
        <fullName evidence="1">Putative motility protein</fullName>
    </submittedName>
</protein>
<keyword evidence="2" id="KW-1185">Reference proteome</keyword>
<dbReference type="AlphaFoldDB" id="A0A1G6CD02"/>
<dbReference type="Proteomes" id="UP000199228">
    <property type="component" value="Unassembled WGS sequence"/>
</dbReference>
<dbReference type="EMBL" id="FMXR01000018">
    <property type="protein sequence ID" value="SDB30755.1"/>
    <property type="molecule type" value="Genomic_DNA"/>
</dbReference>
<dbReference type="InterPro" id="IPR025906">
    <property type="entry name" value="YjfB_motility"/>
</dbReference>
<name>A0A1G6CD02_EUBOX</name>
<organism evidence="1 2">
    <name type="scientific">Eubacterium oxidoreducens</name>
    <dbReference type="NCBI Taxonomy" id="1732"/>
    <lineage>
        <taxon>Bacteria</taxon>
        <taxon>Bacillati</taxon>
        <taxon>Bacillota</taxon>
        <taxon>Clostridia</taxon>
        <taxon>Eubacteriales</taxon>
        <taxon>Eubacteriaceae</taxon>
        <taxon>Eubacterium</taxon>
    </lineage>
</organism>
<evidence type="ECO:0000313" key="1">
    <source>
        <dbReference type="EMBL" id="SDB30755.1"/>
    </source>
</evidence>
<reference evidence="1 2" key="1">
    <citation type="submission" date="2016-10" db="EMBL/GenBank/DDBJ databases">
        <authorList>
            <person name="de Groot N.N."/>
        </authorList>
    </citation>
    <scope>NUCLEOTIDE SEQUENCE [LARGE SCALE GENOMIC DNA]</scope>
    <source>
        <strain evidence="1 2">DSM 3217</strain>
    </source>
</reference>
<evidence type="ECO:0000313" key="2">
    <source>
        <dbReference type="Proteomes" id="UP000199228"/>
    </source>
</evidence>
<dbReference type="Pfam" id="PF14070">
    <property type="entry name" value="YjfB_motility"/>
    <property type="match status" value="1"/>
</dbReference>
<gene>
    <name evidence="1" type="ORF">SAMN02910417_02276</name>
</gene>
<sequence length="64" mass="6864">MELTLNAIEPNIISMSKANQTLMQVGTAVLAQNLDTAETIGDTMTKMMEQSVNPSVGSNFDMSV</sequence>
<proteinExistence type="predicted"/>